<sequence>MQDPIELRVRQLQRLTNRFDRFDPYQKYGSNRSNSDIEDRRSLPNFLLCAENHPVTSFSLDEARRSVRLLLTKNHLVILMWLPWWYRVLSISIEGISPVVTVSIQLNSFLRDRQLTVTALVMRVSMGGADRLLSAYFAYYKSINWDEVSMTSIVIDL</sequence>
<protein>
    <submittedName>
        <fullName evidence="1">SFRICE_031696</fullName>
    </submittedName>
</protein>
<reference evidence="1" key="1">
    <citation type="submission" date="2016-07" db="EMBL/GenBank/DDBJ databases">
        <authorList>
            <person name="Bretaudeau A."/>
        </authorList>
    </citation>
    <scope>NUCLEOTIDE SEQUENCE</scope>
    <source>
        <strain evidence="1">Rice</strain>
        <tissue evidence="1">Whole body</tissue>
    </source>
</reference>
<dbReference type="EMBL" id="ODYU01009191">
    <property type="protein sequence ID" value="SOQ53445.1"/>
    <property type="molecule type" value="Genomic_DNA"/>
</dbReference>
<dbReference type="AlphaFoldDB" id="A0A2H1WK32"/>
<gene>
    <name evidence="1" type="ORF">SFRICE_031696</name>
</gene>
<organism evidence="1">
    <name type="scientific">Spodoptera frugiperda</name>
    <name type="common">Fall armyworm</name>
    <dbReference type="NCBI Taxonomy" id="7108"/>
    <lineage>
        <taxon>Eukaryota</taxon>
        <taxon>Metazoa</taxon>
        <taxon>Ecdysozoa</taxon>
        <taxon>Arthropoda</taxon>
        <taxon>Hexapoda</taxon>
        <taxon>Insecta</taxon>
        <taxon>Pterygota</taxon>
        <taxon>Neoptera</taxon>
        <taxon>Endopterygota</taxon>
        <taxon>Lepidoptera</taxon>
        <taxon>Glossata</taxon>
        <taxon>Ditrysia</taxon>
        <taxon>Noctuoidea</taxon>
        <taxon>Noctuidae</taxon>
        <taxon>Amphipyrinae</taxon>
        <taxon>Spodoptera</taxon>
    </lineage>
</organism>
<accession>A0A2H1WK32</accession>
<name>A0A2H1WK32_SPOFR</name>
<proteinExistence type="predicted"/>
<evidence type="ECO:0000313" key="1">
    <source>
        <dbReference type="EMBL" id="SOQ53445.1"/>
    </source>
</evidence>